<evidence type="ECO:0000313" key="4">
    <source>
        <dbReference type="EMBL" id="SMY28680.1"/>
    </source>
</evidence>
<dbReference type="InterPro" id="IPR002110">
    <property type="entry name" value="Ankyrin_rpt"/>
</dbReference>
<proteinExistence type="predicted"/>
<evidence type="ECO:0000256" key="1">
    <source>
        <dbReference type="ARBA" id="ARBA00022737"/>
    </source>
</evidence>
<dbReference type="AlphaFoldDB" id="A0A1Y6LZ07"/>
<dbReference type="PANTHER" id="PTHR10039">
    <property type="entry name" value="AMELOGENIN"/>
    <property type="match status" value="1"/>
</dbReference>
<dbReference type="InterPro" id="IPR056884">
    <property type="entry name" value="NPHP3-like_N"/>
</dbReference>
<dbReference type="InterPro" id="IPR027417">
    <property type="entry name" value="P-loop_NTPase"/>
</dbReference>
<gene>
    <name evidence="4" type="ORF">ZT1A5_G10126</name>
</gene>
<feature type="repeat" description="ANK" evidence="2">
    <location>
        <begin position="781"/>
        <end position="809"/>
    </location>
</feature>
<dbReference type="InterPro" id="IPR007111">
    <property type="entry name" value="NACHT_NTPase"/>
</dbReference>
<dbReference type="PROSITE" id="PS50088">
    <property type="entry name" value="ANK_REPEAT"/>
    <property type="match status" value="3"/>
</dbReference>
<dbReference type="InterPro" id="IPR056125">
    <property type="entry name" value="DUF7708"/>
</dbReference>
<dbReference type="PROSITE" id="PS50837">
    <property type="entry name" value="NACHT"/>
    <property type="match status" value="1"/>
</dbReference>
<accession>A0A1Y6LZ07</accession>
<keyword evidence="1" id="KW-0677">Repeat</keyword>
<name>A0A1Y6LZ07_ZYMTR</name>
<dbReference type="Gene3D" id="1.25.40.20">
    <property type="entry name" value="Ankyrin repeat-containing domain"/>
    <property type="match status" value="1"/>
</dbReference>
<organism evidence="4 5">
    <name type="scientific">Zymoseptoria tritici ST99CH_1A5</name>
    <dbReference type="NCBI Taxonomy" id="1276529"/>
    <lineage>
        <taxon>Eukaryota</taxon>
        <taxon>Fungi</taxon>
        <taxon>Dikarya</taxon>
        <taxon>Ascomycota</taxon>
        <taxon>Pezizomycotina</taxon>
        <taxon>Dothideomycetes</taxon>
        <taxon>Dothideomycetidae</taxon>
        <taxon>Mycosphaerellales</taxon>
        <taxon>Mycosphaerellaceae</taxon>
        <taxon>Zymoseptoria</taxon>
    </lineage>
</organism>
<feature type="repeat" description="ANK" evidence="2">
    <location>
        <begin position="813"/>
        <end position="845"/>
    </location>
</feature>
<dbReference type="SMART" id="SM00248">
    <property type="entry name" value="ANK"/>
    <property type="match status" value="5"/>
</dbReference>
<dbReference type="PROSITE" id="PS50297">
    <property type="entry name" value="ANK_REP_REGION"/>
    <property type="match status" value="2"/>
</dbReference>
<dbReference type="PANTHER" id="PTHR10039:SF16">
    <property type="entry name" value="GPI INOSITOL-DEACYLASE"/>
    <property type="match status" value="1"/>
</dbReference>
<dbReference type="EMBL" id="LT882686">
    <property type="protein sequence ID" value="SMY28680.1"/>
    <property type="molecule type" value="Genomic_DNA"/>
</dbReference>
<dbReference type="Gene3D" id="3.40.50.300">
    <property type="entry name" value="P-loop containing nucleotide triphosphate hydrolases"/>
    <property type="match status" value="1"/>
</dbReference>
<evidence type="ECO:0000256" key="2">
    <source>
        <dbReference type="PROSITE-ProRule" id="PRU00023"/>
    </source>
</evidence>
<dbReference type="Pfam" id="PF12796">
    <property type="entry name" value="Ank_2"/>
    <property type="match status" value="1"/>
</dbReference>
<dbReference type="InterPro" id="IPR036770">
    <property type="entry name" value="Ankyrin_rpt-contain_sf"/>
</dbReference>
<dbReference type="Pfam" id="PF24883">
    <property type="entry name" value="NPHP3_N"/>
    <property type="match status" value="1"/>
</dbReference>
<evidence type="ECO:0000313" key="5">
    <source>
        <dbReference type="Proteomes" id="UP000215453"/>
    </source>
</evidence>
<dbReference type="SUPFAM" id="SSF48403">
    <property type="entry name" value="Ankyrin repeat"/>
    <property type="match status" value="1"/>
</dbReference>
<evidence type="ECO:0000259" key="3">
    <source>
        <dbReference type="PROSITE" id="PS50837"/>
    </source>
</evidence>
<keyword evidence="2" id="KW-0040">ANK repeat</keyword>
<dbReference type="Proteomes" id="UP000215453">
    <property type="component" value="Chromosome 11"/>
</dbReference>
<feature type="repeat" description="ANK" evidence="2">
    <location>
        <begin position="846"/>
        <end position="878"/>
    </location>
</feature>
<sequence length="1171" mass="131936">MATGHPLWDKALRELPEEDQTTLKSHWTGSPEDLIKDIEEHQKATKEKSVIKLRNQKYFVRDVLGKVTTWLQKFVQVGDTIVQHDPGHAALPWAAVRLILQATLNNQEKHAAVVEGLETITHYAAWSKIEEGNLLITYDGHDQLEKEFVKLYAAMLTFMAHAIQFLYSKRGYRVFASLISGDSQLTEDIKSMTKSKLSIEGTTRQILSQTSHKQYGLAKTIATQIADLEQPIIRVEKAIESQSQILDHQMNEEILNWASVIAYQKHLQVVGNKITPGTGQWLLTDNSFTGWQSSSCSEILWLHGSSGTGKSTLVSILLKSLIEAHEKHHAPYPIYFFCSRNTAEPERANPEDILRCLMRQASDIPGGTPLHSNLRARFERRRPAGAASAEEATDIIMNTIRDRPLSYIVIDALDECDAQSRDVLIDSLVVILSQSTSLVKIFVTSRHSHMDITSRMNVYPAVAIDAACNQADVDLYVRNSVRTAIEKKRLLRTEKVDKALEDKIVDNLCRGAQGMFRWVELQIKFLCTLHIRSVLLSRLERLPPSLHQIYEDLYTLKMQEMGEEQAEVTRKILSWLLVAQRPLSTTELIGLACAPDEPYMSAETVLEMCFDLVKLDRWRDESQWWRSEWRDTFRFSHLSVREFLESRSAEYALTEMHTMAIHACLDLATGPRTDWTDEVPYPVLHWPQHAEIATRGSVDGTIESLDKFLNLGGESFRRWGEALFKIPVFTDGIIDQEALSKFATAIPRIAGEISPMFVVVCYNLPRYLRRLLSEAASLKEVGAKALSLASHWGKIENVRLLLQAGVDVNSYWVGETALMRSSFDGNVEVVEFLLVNGAHIDARDGEGRSALWLTARYGIAETALLLLENGADGIQKDHHGESILEAAAGPHCVTSEVAQLLLERKAFERETFAKAFRAAARTKKVEFVTLFATFASQIGTLGSSYSDALSAASKWGNAQAVKLLLERGTRINADAFEFSVPDLQVLKLLLGYDTCNVFYSGSEAYRFALRGATKGCNLEVFKLLLTYDIEGICTPGNVIFEEALQDIYSRERALCRHVEDLDNDPVELQFYTASLTEVRLIKDLLHQHAAQAADRALPVARRSRSCDVLGTTPKPQIRLSHSTPRHPTRTVRRDESTELAHYKLNRACHRPELLDGFPLFDDHFYLAASQH</sequence>
<dbReference type="Pfam" id="PF24809">
    <property type="entry name" value="DUF7708"/>
    <property type="match status" value="1"/>
</dbReference>
<dbReference type="SUPFAM" id="SSF52540">
    <property type="entry name" value="P-loop containing nucleoside triphosphate hydrolases"/>
    <property type="match status" value="1"/>
</dbReference>
<protein>
    <recommendedName>
        <fullName evidence="3">NACHT domain-containing protein</fullName>
    </recommendedName>
</protein>
<reference evidence="4 5" key="1">
    <citation type="submission" date="2016-10" db="EMBL/GenBank/DDBJ databases">
        <authorList>
            <person name="Varghese N."/>
        </authorList>
    </citation>
    <scope>NUCLEOTIDE SEQUENCE [LARGE SCALE GENOMIC DNA]</scope>
</reference>
<feature type="domain" description="NACHT" evidence="3">
    <location>
        <begin position="298"/>
        <end position="446"/>
    </location>
</feature>